<dbReference type="InterPro" id="IPR036388">
    <property type="entry name" value="WH-like_DNA-bd_sf"/>
</dbReference>
<gene>
    <name evidence="5" type="ORF">EV646_105399</name>
</gene>
<accession>A0A4R2ITG9</accession>
<keyword evidence="1" id="KW-0805">Transcription regulation</keyword>
<dbReference type="PROSITE" id="PS51118">
    <property type="entry name" value="HTH_HXLR"/>
    <property type="match status" value="1"/>
</dbReference>
<comment type="caution">
    <text evidence="5">The sequence shown here is derived from an EMBL/GenBank/DDBJ whole genome shotgun (WGS) entry which is preliminary data.</text>
</comment>
<evidence type="ECO:0000256" key="2">
    <source>
        <dbReference type="ARBA" id="ARBA00023125"/>
    </source>
</evidence>
<sequence length="225" mass="24419">MPTQRGYRQACGIARGLDIVGERWSLLVVRELLLGPKRFVDLQQALPTASPNALSDRLRELADAGVLRRRQLPSPGNVRVYELTPWGRDLEPIVVALGTWALAAPPTAEQVFVSADSAMLTIRTYFVPTPERPATLRIELRDHGPAGVFGVRITSSGAEVAHESPEEPDAVLITTTDALLAAFGRDDLAAGADIVGDPEVVRRLVANVRVPASRDQHSSVTHELR</sequence>
<keyword evidence="6" id="KW-1185">Reference proteome</keyword>
<protein>
    <submittedName>
        <fullName evidence="5">HxlR family transcriptional regulator</fullName>
    </submittedName>
</protein>
<dbReference type="Pfam" id="PF01638">
    <property type="entry name" value="HxlR"/>
    <property type="match status" value="1"/>
</dbReference>
<dbReference type="OrthoDB" id="9792527at2"/>
<evidence type="ECO:0000313" key="5">
    <source>
        <dbReference type="EMBL" id="TCO47842.1"/>
    </source>
</evidence>
<dbReference type="PANTHER" id="PTHR33204:SF18">
    <property type="entry name" value="TRANSCRIPTIONAL REGULATORY PROTEIN"/>
    <property type="match status" value="1"/>
</dbReference>
<dbReference type="Proteomes" id="UP000295573">
    <property type="component" value="Unassembled WGS sequence"/>
</dbReference>
<dbReference type="Gene3D" id="1.10.10.10">
    <property type="entry name" value="Winged helix-like DNA-binding domain superfamily/Winged helix DNA-binding domain"/>
    <property type="match status" value="1"/>
</dbReference>
<name>A0A4R2ITG9_9ACTN</name>
<dbReference type="GO" id="GO:0003677">
    <property type="term" value="F:DNA binding"/>
    <property type="evidence" value="ECO:0007669"/>
    <property type="project" value="UniProtKB-KW"/>
</dbReference>
<keyword evidence="2" id="KW-0238">DNA-binding</keyword>
<reference evidence="5 6" key="1">
    <citation type="journal article" date="2015" name="Stand. Genomic Sci.">
        <title>Genomic Encyclopedia of Bacterial and Archaeal Type Strains, Phase III: the genomes of soil and plant-associated and newly described type strains.</title>
        <authorList>
            <person name="Whitman W.B."/>
            <person name="Woyke T."/>
            <person name="Klenk H.P."/>
            <person name="Zhou Y."/>
            <person name="Lilburn T.G."/>
            <person name="Beck B.J."/>
            <person name="De Vos P."/>
            <person name="Vandamme P."/>
            <person name="Eisen J.A."/>
            <person name="Garrity G."/>
            <person name="Hugenholtz P."/>
            <person name="Kyrpides N.C."/>
        </authorList>
    </citation>
    <scope>NUCLEOTIDE SEQUENCE [LARGE SCALE GENOMIC DNA]</scope>
    <source>
        <strain evidence="5 6">VKM Ac-2541</strain>
    </source>
</reference>
<feature type="domain" description="HTH hxlR-type" evidence="4">
    <location>
        <begin position="11"/>
        <end position="109"/>
    </location>
</feature>
<dbReference type="RefSeq" id="WP_132149639.1">
    <property type="nucleotide sequence ID" value="NZ_SLWR01000005.1"/>
</dbReference>
<dbReference type="InterPro" id="IPR002577">
    <property type="entry name" value="HTH_HxlR"/>
</dbReference>
<organism evidence="5 6">
    <name type="scientific">Kribbella antiqua</name>
    <dbReference type="NCBI Taxonomy" id="2512217"/>
    <lineage>
        <taxon>Bacteria</taxon>
        <taxon>Bacillati</taxon>
        <taxon>Actinomycetota</taxon>
        <taxon>Actinomycetes</taxon>
        <taxon>Propionibacteriales</taxon>
        <taxon>Kribbellaceae</taxon>
        <taxon>Kribbella</taxon>
    </lineage>
</organism>
<evidence type="ECO:0000256" key="1">
    <source>
        <dbReference type="ARBA" id="ARBA00023015"/>
    </source>
</evidence>
<evidence type="ECO:0000313" key="6">
    <source>
        <dbReference type="Proteomes" id="UP000295573"/>
    </source>
</evidence>
<keyword evidence="3" id="KW-0804">Transcription</keyword>
<proteinExistence type="predicted"/>
<dbReference type="SUPFAM" id="SSF46785">
    <property type="entry name" value="Winged helix' DNA-binding domain"/>
    <property type="match status" value="1"/>
</dbReference>
<dbReference type="AlphaFoldDB" id="A0A4R2ITG9"/>
<dbReference type="EMBL" id="SLWR01000005">
    <property type="protein sequence ID" value="TCO47842.1"/>
    <property type="molecule type" value="Genomic_DNA"/>
</dbReference>
<evidence type="ECO:0000256" key="3">
    <source>
        <dbReference type="ARBA" id="ARBA00023163"/>
    </source>
</evidence>
<dbReference type="PANTHER" id="PTHR33204">
    <property type="entry name" value="TRANSCRIPTIONAL REGULATOR, MARR FAMILY"/>
    <property type="match status" value="1"/>
</dbReference>
<evidence type="ECO:0000259" key="4">
    <source>
        <dbReference type="PROSITE" id="PS51118"/>
    </source>
</evidence>
<dbReference type="InterPro" id="IPR036390">
    <property type="entry name" value="WH_DNA-bd_sf"/>
</dbReference>